<proteinExistence type="predicted"/>
<evidence type="ECO:0000256" key="1">
    <source>
        <dbReference type="SAM" id="MobiDB-lite"/>
    </source>
</evidence>
<accession>A0A5B0NQT8</accession>
<dbReference type="EMBL" id="VSWC01000092">
    <property type="protein sequence ID" value="KAA1090874.1"/>
    <property type="molecule type" value="Genomic_DNA"/>
</dbReference>
<dbReference type="OrthoDB" id="10603091at2759"/>
<dbReference type="Proteomes" id="UP000324748">
    <property type="component" value="Unassembled WGS sequence"/>
</dbReference>
<gene>
    <name evidence="2" type="ORF">PGT21_016515</name>
</gene>
<organism evidence="2 3">
    <name type="scientific">Puccinia graminis f. sp. tritici</name>
    <dbReference type="NCBI Taxonomy" id="56615"/>
    <lineage>
        <taxon>Eukaryota</taxon>
        <taxon>Fungi</taxon>
        <taxon>Dikarya</taxon>
        <taxon>Basidiomycota</taxon>
        <taxon>Pucciniomycotina</taxon>
        <taxon>Pucciniomycetes</taxon>
        <taxon>Pucciniales</taxon>
        <taxon>Pucciniaceae</taxon>
        <taxon>Puccinia</taxon>
    </lineage>
</organism>
<sequence>MREADTGAVSGLQAASGEALNPVANASFGEDLDTKVSSRLNLNREFLGGGRADPSGGRAHSRRTLSSLLSVSMYTTGRGGWHLDTQSDVPDAIRPWPCKEHPLDATCILLNPDVSDGHRAVHHPLDGLACQASLGRFLKRPNDARPARASVGCFATKLRALGTESILMLCLSHQSRMNDTSDHHQNAASEVTFYDNSPSGFLANGHRYIGNRLLLTISIFQGPRGPPVPRTSASVSRFQVQRSPTLGTEPATTASNLLSVNARYLRYRAPECKQQLPKSPTYVPQRSEGDQKASH</sequence>
<comment type="caution">
    <text evidence="2">The sequence shown here is derived from an EMBL/GenBank/DDBJ whole genome shotgun (WGS) entry which is preliminary data.</text>
</comment>
<protein>
    <submittedName>
        <fullName evidence="2">Uncharacterized protein</fullName>
    </submittedName>
</protein>
<name>A0A5B0NQT8_PUCGR</name>
<evidence type="ECO:0000313" key="2">
    <source>
        <dbReference type="EMBL" id="KAA1090874.1"/>
    </source>
</evidence>
<feature type="region of interest" description="Disordered" evidence="1">
    <location>
        <begin position="270"/>
        <end position="295"/>
    </location>
</feature>
<feature type="region of interest" description="Disordered" evidence="1">
    <location>
        <begin position="228"/>
        <end position="251"/>
    </location>
</feature>
<evidence type="ECO:0000313" key="3">
    <source>
        <dbReference type="Proteomes" id="UP000324748"/>
    </source>
</evidence>
<feature type="compositionally biased region" description="Polar residues" evidence="1">
    <location>
        <begin position="231"/>
        <end position="251"/>
    </location>
</feature>
<reference evidence="2 3" key="1">
    <citation type="submission" date="2019-05" db="EMBL/GenBank/DDBJ databases">
        <title>Emergence of the Ug99 lineage of the wheat stem rust pathogen through somatic hybridization.</title>
        <authorList>
            <person name="Li F."/>
            <person name="Upadhyaya N.M."/>
            <person name="Sperschneider J."/>
            <person name="Matny O."/>
            <person name="Nguyen-Phuc H."/>
            <person name="Mago R."/>
            <person name="Raley C."/>
            <person name="Miller M.E."/>
            <person name="Silverstein K.A.T."/>
            <person name="Henningsen E."/>
            <person name="Hirsch C.D."/>
            <person name="Visser B."/>
            <person name="Pretorius Z.A."/>
            <person name="Steffenson B.J."/>
            <person name="Schwessinger B."/>
            <person name="Dodds P.N."/>
            <person name="Figueroa M."/>
        </authorList>
    </citation>
    <scope>NUCLEOTIDE SEQUENCE [LARGE SCALE GENOMIC DNA]</scope>
    <source>
        <strain evidence="2">21-0</strain>
    </source>
</reference>
<keyword evidence="3" id="KW-1185">Reference proteome</keyword>
<dbReference type="AlphaFoldDB" id="A0A5B0NQT8"/>